<keyword evidence="1" id="KW-0472">Membrane</keyword>
<feature type="transmembrane region" description="Helical" evidence="1">
    <location>
        <begin position="488"/>
        <end position="515"/>
    </location>
</feature>
<gene>
    <name evidence="2" type="ORF">PCOR1329_LOCUS4520</name>
</gene>
<dbReference type="EMBL" id="CAUYUJ010001170">
    <property type="protein sequence ID" value="CAK0794601.1"/>
    <property type="molecule type" value="Genomic_DNA"/>
</dbReference>
<feature type="transmembrane region" description="Helical" evidence="1">
    <location>
        <begin position="521"/>
        <end position="540"/>
    </location>
</feature>
<feature type="transmembrane region" description="Helical" evidence="1">
    <location>
        <begin position="117"/>
        <end position="141"/>
    </location>
</feature>
<evidence type="ECO:0000256" key="1">
    <source>
        <dbReference type="SAM" id="Phobius"/>
    </source>
</evidence>
<feature type="transmembrane region" description="Helical" evidence="1">
    <location>
        <begin position="441"/>
        <end position="467"/>
    </location>
</feature>
<organism evidence="2 3">
    <name type="scientific">Prorocentrum cordatum</name>
    <dbReference type="NCBI Taxonomy" id="2364126"/>
    <lineage>
        <taxon>Eukaryota</taxon>
        <taxon>Sar</taxon>
        <taxon>Alveolata</taxon>
        <taxon>Dinophyceae</taxon>
        <taxon>Prorocentrales</taxon>
        <taxon>Prorocentraceae</taxon>
        <taxon>Prorocentrum</taxon>
    </lineage>
</organism>
<keyword evidence="3" id="KW-1185">Reference proteome</keyword>
<keyword evidence="1" id="KW-1133">Transmembrane helix</keyword>
<evidence type="ECO:0008006" key="4">
    <source>
        <dbReference type="Google" id="ProtNLM"/>
    </source>
</evidence>
<feature type="transmembrane region" description="Helical" evidence="1">
    <location>
        <begin position="153"/>
        <end position="172"/>
    </location>
</feature>
<proteinExistence type="predicted"/>
<comment type="caution">
    <text evidence="2">The sequence shown here is derived from an EMBL/GenBank/DDBJ whole genome shotgun (WGS) entry which is preliminary data.</text>
</comment>
<reference evidence="2" key="1">
    <citation type="submission" date="2023-10" db="EMBL/GenBank/DDBJ databases">
        <authorList>
            <person name="Chen Y."/>
            <person name="Shah S."/>
            <person name="Dougan E. K."/>
            <person name="Thang M."/>
            <person name="Chan C."/>
        </authorList>
    </citation>
    <scope>NUCLEOTIDE SEQUENCE [LARGE SCALE GENOMIC DNA]</scope>
</reference>
<protein>
    <recommendedName>
        <fullName evidence="4">Transmembrane protein</fullName>
    </recommendedName>
</protein>
<evidence type="ECO:0000313" key="3">
    <source>
        <dbReference type="Proteomes" id="UP001189429"/>
    </source>
</evidence>
<sequence length="551" mass="60083">MACRGSNSGRRHTRLREEISERRITTLRPDVFRIVTPARVLENFGAVFEGSQSATFKLSEDGPDAVRSDDSAVPLRESQLSDADAVFYATQVATSVDAFLSHAWGAPRWQKALAVYYYLNVNFAIVVSVGAWLCAAAWLIGSNGFTGMGGWDLVPFLVYAPVCLFFVCLFCGHHVRASVSSLWLDKLCIHQLNPELRLLGVSSLPEVVGAAERLCVLWSDTYFERLWCNAEVATFCALRGGAEQVDFVPLWLPPWVLLAILLDLVCSSLCARMSFVAPVIGEMLMDRLGAELWVLCLVAVCACVLQHTVGYLPLVLPNYFALTTKLREHQGMLGQLRDFRHASAKCTVESDRPKVVEHICGLFGEDGDDSEQAVRRFDEFMGSELATSIRAQVGAANVLPLREAFLVVMPLVYTAVAIVLACDGQACADSARLEMPPPPPWLGAVPAYMLVNGGSYALACLATYPATYPSMLLLVARAQTLGWPRLRAAATVGAIILCYCLMGVGIGVSCGFVLFAVECGGWFIAAAGLWALLLVAYLLWVTGFKLRMRSA</sequence>
<evidence type="ECO:0000313" key="2">
    <source>
        <dbReference type="EMBL" id="CAK0794601.1"/>
    </source>
</evidence>
<name>A0ABN9PNG1_9DINO</name>
<keyword evidence="1" id="KW-0812">Transmembrane</keyword>
<accession>A0ABN9PNG1</accession>
<dbReference type="Proteomes" id="UP001189429">
    <property type="component" value="Unassembled WGS sequence"/>
</dbReference>
<feature type="transmembrane region" description="Helical" evidence="1">
    <location>
        <begin position="292"/>
        <end position="316"/>
    </location>
</feature>